<dbReference type="CDD" id="cd16917">
    <property type="entry name" value="HATPase_UhpB-NarQ-NarX-like"/>
    <property type="match status" value="1"/>
</dbReference>
<keyword evidence="4" id="KW-0808">Transferase</keyword>
<evidence type="ECO:0000256" key="2">
    <source>
        <dbReference type="ARBA" id="ARBA00012438"/>
    </source>
</evidence>
<evidence type="ECO:0000313" key="11">
    <source>
        <dbReference type="EMBL" id="MFC5751242.1"/>
    </source>
</evidence>
<feature type="domain" description="Signal transduction histidine kinase subgroup 3 dimerisation and phosphoacceptor" evidence="10">
    <location>
        <begin position="191"/>
        <end position="256"/>
    </location>
</feature>
<name>A0ABW1A969_9ACTN</name>
<feature type="transmembrane region" description="Helical" evidence="9">
    <location>
        <begin position="76"/>
        <end position="96"/>
    </location>
</feature>
<protein>
    <recommendedName>
        <fullName evidence="2">histidine kinase</fullName>
        <ecNumber evidence="2">2.7.13.3</ecNumber>
    </recommendedName>
</protein>
<comment type="catalytic activity">
    <reaction evidence="1">
        <text>ATP + protein L-histidine = ADP + protein N-phospho-L-histidine.</text>
        <dbReference type="EC" id="2.7.13.3"/>
    </reaction>
</comment>
<organism evidence="11 12">
    <name type="scientific">Actinomadura rugatobispora</name>
    <dbReference type="NCBI Taxonomy" id="1994"/>
    <lineage>
        <taxon>Bacteria</taxon>
        <taxon>Bacillati</taxon>
        <taxon>Actinomycetota</taxon>
        <taxon>Actinomycetes</taxon>
        <taxon>Streptosporangiales</taxon>
        <taxon>Thermomonosporaceae</taxon>
        <taxon>Actinomadura</taxon>
    </lineage>
</organism>
<keyword evidence="9" id="KW-1133">Transmembrane helix</keyword>
<dbReference type="SUPFAM" id="SSF55874">
    <property type="entry name" value="ATPase domain of HSP90 chaperone/DNA topoisomerase II/histidine kinase"/>
    <property type="match status" value="1"/>
</dbReference>
<feature type="transmembrane region" description="Helical" evidence="9">
    <location>
        <begin position="116"/>
        <end position="137"/>
    </location>
</feature>
<dbReference type="EMBL" id="JBHSON010000066">
    <property type="protein sequence ID" value="MFC5751242.1"/>
    <property type="molecule type" value="Genomic_DNA"/>
</dbReference>
<dbReference type="InterPro" id="IPR050482">
    <property type="entry name" value="Sensor_HK_TwoCompSys"/>
</dbReference>
<dbReference type="RefSeq" id="WP_378287142.1">
    <property type="nucleotide sequence ID" value="NZ_JBHSON010000066.1"/>
</dbReference>
<accession>A0ABW1A969</accession>
<evidence type="ECO:0000256" key="3">
    <source>
        <dbReference type="ARBA" id="ARBA00022553"/>
    </source>
</evidence>
<evidence type="ECO:0000256" key="5">
    <source>
        <dbReference type="ARBA" id="ARBA00022741"/>
    </source>
</evidence>
<evidence type="ECO:0000256" key="6">
    <source>
        <dbReference type="ARBA" id="ARBA00022777"/>
    </source>
</evidence>
<keyword evidence="12" id="KW-1185">Reference proteome</keyword>
<dbReference type="PANTHER" id="PTHR24421">
    <property type="entry name" value="NITRATE/NITRITE SENSOR PROTEIN NARX-RELATED"/>
    <property type="match status" value="1"/>
</dbReference>
<evidence type="ECO:0000256" key="8">
    <source>
        <dbReference type="ARBA" id="ARBA00023012"/>
    </source>
</evidence>
<comment type="caution">
    <text evidence="11">The sequence shown here is derived from an EMBL/GenBank/DDBJ whole genome shotgun (WGS) entry which is preliminary data.</text>
</comment>
<feature type="transmembrane region" description="Helical" evidence="9">
    <location>
        <begin position="144"/>
        <end position="166"/>
    </location>
</feature>
<keyword evidence="8" id="KW-0902">Two-component regulatory system</keyword>
<keyword evidence="3" id="KW-0597">Phosphoprotein</keyword>
<keyword evidence="7" id="KW-0067">ATP-binding</keyword>
<evidence type="ECO:0000256" key="1">
    <source>
        <dbReference type="ARBA" id="ARBA00000085"/>
    </source>
</evidence>
<feature type="transmembrane region" description="Helical" evidence="9">
    <location>
        <begin position="53"/>
        <end position="69"/>
    </location>
</feature>
<sequence length="407" mass="43831">MRTDRLPAIMDPQRWRNRATTTRDALLAVAALALGYLLWRAEAFFLGPGPVDPAWLVPPLVLACGSLLLRRTRPLLGLVPAAIAAAGDMAAGPSLLPVLILSDLIYNATLYGSARAVPWLTGGGYAASGLAALAVLVRTESVRDALLTAIVTYPVLVWPSATALMVRRHRERAERAQRRAGAERRRSVMRERARVAGDLHDIVGNHLSAIALQSTAAMATAPRDNEKHLTALVEIRRSSLEGVDEIRRMVAALRTDGRGPEPASASLDLARSLMERMRRLGSPARLRTVGTPAELCQEVETAACRIIRESLTNVLRYACGAAVDIIIAYLPNRLEIIVENDLAAANPDLALGGSGFGLVSMGERAARVGGRCTARRRGDRWRVHAVLPLNEAGRGPSELSLSGDWLS</sequence>
<dbReference type="Proteomes" id="UP001596074">
    <property type="component" value="Unassembled WGS sequence"/>
</dbReference>
<keyword evidence="5" id="KW-0547">Nucleotide-binding</keyword>
<evidence type="ECO:0000256" key="4">
    <source>
        <dbReference type="ARBA" id="ARBA00022679"/>
    </source>
</evidence>
<proteinExistence type="predicted"/>
<dbReference type="GO" id="GO:0016301">
    <property type="term" value="F:kinase activity"/>
    <property type="evidence" value="ECO:0007669"/>
    <property type="project" value="UniProtKB-KW"/>
</dbReference>
<dbReference type="EC" id="2.7.13.3" evidence="2"/>
<keyword evidence="9" id="KW-0472">Membrane</keyword>
<dbReference type="Gene3D" id="3.30.565.10">
    <property type="entry name" value="Histidine kinase-like ATPase, C-terminal domain"/>
    <property type="match status" value="1"/>
</dbReference>
<evidence type="ECO:0000256" key="7">
    <source>
        <dbReference type="ARBA" id="ARBA00022840"/>
    </source>
</evidence>
<dbReference type="Gene3D" id="1.20.5.1930">
    <property type="match status" value="1"/>
</dbReference>
<dbReference type="Pfam" id="PF07730">
    <property type="entry name" value="HisKA_3"/>
    <property type="match status" value="1"/>
</dbReference>
<evidence type="ECO:0000256" key="9">
    <source>
        <dbReference type="SAM" id="Phobius"/>
    </source>
</evidence>
<dbReference type="InterPro" id="IPR036890">
    <property type="entry name" value="HATPase_C_sf"/>
</dbReference>
<evidence type="ECO:0000259" key="10">
    <source>
        <dbReference type="Pfam" id="PF07730"/>
    </source>
</evidence>
<keyword evidence="9" id="KW-0812">Transmembrane</keyword>
<gene>
    <name evidence="11" type="ORF">ACFPZN_36980</name>
</gene>
<dbReference type="InterPro" id="IPR011712">
    <property type="entry name" value="Sig_transdc_His_kin_sub3_dim/P"/>
</dbReference>
<keyword evidence="6 11" id="KW-0418">Kinase</keyword>
<evidence type="ECO:0000313" key="12">
    <source>
        <dbReference type="Proteomes" id="UP001596074"/>
    </source>
</evidence>
<reference evidence="12" key="1">
    <citation type="journal article" date="2019" name="Int. J. Syst. Evol. Microbiol.">
        <title>The Global Catalogue of Microorganisms (GCM) 10K type strain sequencing project: providing services to taxonomists for standard genome sequencing and annotation.</title>
        <authorList>
            <consortium name="The Broad Institute Genomics Platform"/>
            <consortium name="The Broad Institute Genome Sequencing Center for Infectious Disease"/>
            <person name="Wu L."/>
            <person name="Ma J."/>
        </authorList>
    </citation>
    <scope>NUCLEOTIDE SEQUENCE [LARGE SCALE GENOMIC DNA]</scope>
    <source>
        <strain evidence="12">KCTC 42087</strain>
    </source>
</reference>
<dbReference type="PANTHER" id="PTHR24421:SF10">
    <property type="entry name" value="NITRATE_NITRITE SENSOR PROTEIN NARQ"/>
    <property type="match status" value="1"/>
</dbReference>